<protein>
    <submittedName>
        <fullName evidence="2">Uncharacterized protein</fullName>
    </submittedName>
</protein>
<keyword evidence="3" id="KW-1185">Reference proteome</keyword>
<organism evidence="2 3">
    <name type="scientific">Staphylotrichum longicolle</name>
    <dbReference type="NCBI Taxonomy" id="669026"/>
    <lineage>
        <taxon>Eukaryota</taxon>
        <taxon>Fungi</taxon>
        <taxon>Dikarya</taxon>
        <taxon>Ascomycota</taxon>
        <taxon>Pezizomycotina</taxon>
        <taxon>Sordariomycetes</taxon>
        <taxon>Sordariomycetidae</taxon>
        <taxon>Sordariales</taxon>
        <taxon>Chaetomiaceae</taxon>
        <taxon>Staphylotrichum</taxon>
    </lineage>
</organism>
<evidence type="ECO:0000313" key="2">
    <source>
        <dbReference type="EMBL" id="KAG7292302.1"/>
    </source>
</evidence>
<proteinExistence type="predicted"/>
<accession>A0AAD4F358</accession>
<feature type="compositionally biased region" description="Polar residues" evidence="1">
    <location>
        <begin position="38"/>
        <end position="47"/>
    </location>
</feature>
<evidence type="ECO:0000313" key="3">
    <source>
        <dbReference type="Proteomes" id="UP001197093"/>
    </source>
</evidence>
<feature type="region of interest" description="Disordered" evidence="1">
    <location>
        <begin position="1"/>
        <end position="72"/>
    </location>
</feature>
<sequence>MEDQASGRKSKGKGKDAEATPEGTTGHGAAERKEAGTTLHQMAQSAASFLMSGPPTAGLGSGGESSVQLRSTAPAGQTMRLGQTQKHIAQEEASFSAFLDSDSVPMLSEPSVLEDDRAWQSAVSGPTISGGARTIEPASQSVAEQQARDGAEVVALLSSDGDLDHVFEHVNEPPTQEDLAGLRQALFGEGAETGTSAVAWDNVLNFIPEYLQAHAAPGIRPDDELAMHLGGTDAEEGWQAWIGQWSRVLTSYQDEVWGDLGALVDEARTEIRQIKEAAPGEKPPEPTALLRLRAILGHLRGSH</sequence>
<evidence type="ECO:0000256" key="1">
    <source>
        <dbReference type="SAM" id="MobiDB-lite"/>
    </source>
</evidence>
<dbReference type="EMBL" id="JAHCVI010000001">
    <property type="protein sequence ID" value="KAG7292302.1"/>
    <property type="molecule type" value="Genomic_DNA"/>
</dbReference>
<dbReference type="AlphaFoldDB" id="A0AAD4F358"/>
<dbReference type="Proteomes" id="UP001197093">
    <property type="component" value="Unassembled WGS sequence"/>
</dbReference>
<comment type="caution">
    <text evidence="2">The sequence shown here is derived from an EMBL/GenBank/DDBJ whole genome shotgun (WGS) entry which is preliminary data.</text>
</comment>
<reference evidence="2" key="1">
    <citation type="submission" date="2023-02" db="EMBL/GenBank/DDBJ databases">
        <authorList>
            <person name="Palmer J.M."/>
        </authorList>
    </citation>
    <scope>NUCLEOTIDE SEQUENCE</scope>
    <source>
        <strain evidence="2">FW57</strain>
    </source>
</reference>
<name>A0AAD4F358_9PEZI</name>
<gene>
    <name evidence="2" type="ORF">NEMBOFW57_002337</name>
</gene>